<feature type="transmembrane region" description="Helical" evidence="10">
    <location>
        <begin position="172"/>
        <end position="188"/>
    </location>
</feature>
<keyword evidence="14" id="KW-1185">Reference proteome</keyword>
<keyword evidence="2" id="KW-0813">Transport</keyword>
<dbReference type="GO" id="GO:0005886">
    <property type="term" value="C:plasma membrane"/>
    <property type="evidence" value="ECO:0007669"/>
    <property type="project" value="UniProtKB-SubCell"/>
</dbReference>
<dbReference type="GO" id="GO:0034040">
    <property type="term" value="F:ATPase-coupled lipid transmembrane transporter activity"/>
    <property type="evidence" value="ECO:0007669"/>
    <property type="project" value="TreeGrafter"/>
</dbReference>
<dbReference type="Pfam" id="PF00664">
    <property type="entry name" value="ABC_membrane"/>
    <property type="match status" value="1"/>
</dbReference>
<evidence type="ECO:0000313" key="14">
    <source>
        <dbReference type="Proteomes" id="UP000244867"/>
    </source>
</evidence>
<dbReference type="PANTHER" id="PTHR24221">
    <property type="entry name" value="ATP-BINDING CASSETTE SUB-FAMILY B"/>
    <property type="match status" value="1"/>
</dbReference>
<dbReference type="AlphaFoldDB" id="A0A2R7YWP1"/>
<comment type="subcellular location">
    <subcellularLocation>
        <location evidence="1">Cell membrane</location>
        <topology evidence="1">Multi-pass membrane protein</topology>
    </subcellularLocation>
</comment>
<feature type="transmembrane region" description="Helical" evidence="10">
    <location>
        <begin position="141"/>
        <end position="166"/>
    </location>
</feature>
<dbReference type="Gene3D" id="3.40.50.300">
    <property type="entry name" value="P-loop containing nucleotide triphosphate hydrolases"/>
    <property type="match status" value="1"/>
</dbReference>
<dbReference type="PROSITE" id="PS50929">
    <property type="entry name" value="ABC_TM1F"/>
    <property type="match status" value="1"/>
</dbReference>
<dbReference type="SUPFAM" id="SSF90123">
    <property type="entry name" value="ABC transporter transmembrane region"/>
    <property type="match status" value="1"/>
</dbReference>
<dbReference type="FunFam" id="3.40.50.300:FF:000299">
    <property type="entry name" value="ABC transporter ATP-binding protein/permease"/>
    <property type="match status" value="1"/>
</dbReference>
<keyword evidence="8 10" id="KW-0472">Membrane</keyword>
<evidence type="ECO:0000256" key="8">
    <source>
        <dbReference type="ARBA" id="ARBA00023136"/>
    </source>
</evidence>
<protein>
    <submittedName>
        <fullName evidence="13">ABC transporter ATP-binding protein</fullName>
    </submittedName>
</protein>
<evidence type="ECO:0000256" key="1">
    <source>
        <dbReference type="ARBA" id="ARBA00004651"/>
    </source>
</evidence>
<dbReference type="GO" id="GO:0016887">
    <property type="term" value="F:ATP hydrolysis activity"/>
    <property type="evidence" value="ECO:0007669"/>
    <property type="project" value="InterPro"/>
</dbReference>
<evidence type="ECO:0000259" key="12">
    <source>
        <dbReference type="PROSITE" id="PS50929"/>
    </source>
</evidence>
<name>A0A2R7YWP1_9ACTN</name>
<dbReference type="CDD" id="cd07346">
    <property type="entry name" value="ABC_6TM_exporters"/>
    <property type="match status" value="1"/>
</dbReference>
<evidence type="ECO:0000256" key="2">
    <source>
        <dbReference type="ARBA" id="ARBA00022448"/>
    </source>
</evidence>
<proteinExistence type="inferred from homology"/>
<evidence type="ECO:0000256" key="9">
    <source>
        <dbReference type="ARBA" id="ARBA00061644"/>
    </source>
</evidence>
<keyword evidence="4 10" id="KW-0812">Transmembrane</keyword>
<dbReference type="InterPro" id="IPR011527">
    <property type="entry name" value="ABC1_TM_dom"/>
</dbReference>
<dbReference type="InterPro" id="IPR003439">
    <property type="entry name" value="ABC_transporter-like_ATP-bd"/>
</dbReference>
<sequence length="591" mass="63001">MDSGEDIGAMDTIRRGVAISPELRDGLGTTLLLAVLASCGQVVVPIAVQQTLDQGLNAPGGPRLSYVVWLGLAAAVAIAVTSVASYAMTSRLFSTSERGLATLRIKAFRHVHDLPLLTQNTERRGALVSRVTSDVDQVSQFLVFGGLIFVVSVGQMLVATVIMVIYSWQLALVVWLCFAPLFLSIRYFQRKLSQAYGVVRHQVGVLLGAISEPVVGAAVVRSYAVEDRTQQRIDSAIDEFKAASTRAQRFTVVSFSLGGISAGLANAGVLVVGVLLGFTTDMTAGRVLAFAFLVTLFVGPVQMGTQILTDAQNAIVSWRRVIGILETPADLVDPGPDGQELPRGPLDVTFADVTFAYPDGPDVLSDVSMHIDAGTRVAIVGETGSGKSTFAKLLTRLMDPRTGAVLLDGIDVRDIAQHSLRRSVVLVPQEGFLFDDTITANVRYGKLDASEAEILASADELGLRDWLDGLPHGLATKVGQRGESLSAGERQLVALMRAHLADPDLLVLDEATSAVDPQLEMRIGRALERLMQSRTSVTIAHRLSTAENADEVVVVDRGRVVQRGPHAVLAAESGSVYAGLHASWVAQHGTA</sequence>
<accession>A0A2R7YWP1</accession>
<reference evidence="13 14" key="1">
    <citation type="submission" date="2018-03" db="EMBL/GenBank/DDBJ databases">
        <authorList>
            <person name="Keele B.F."/>
        </authorList>
    </citation>
    <scope>NUCLEOTIDE SEQUENCE [LARGE SCALE GENOMIC DNA]</scope>
    <source>
        <strain evidence="13 14">IB-3</strain>
    </source>
</reference>
<comment type="similarity">
    <text evidence="9">Belongs to the ABC transporter superfamily. Lipid exporter (TC 3.A.1.106) family.</text>
</comment>
<dbReference type="OrthoDB" id="9806127at2"/>
<dbReference type="GO" id="GO:0005524">
    <property type="term" value="F:ATP binding"/>
    <property type="evidence" value="ECO:0007669"/>
    <property type="project" value="UniProtKB-KW"/>
</dbReference>
<feature type="domain" description="ABC transmembrane type-1" evidence="12">
    <location>
        <begin position="31"/>
        <end position="313"/>
    </location>
</feature>
<dbReference type="InterPro" id="IPR036640">
    <property type="entry name" value="ABC1_TM_sf"/>
</dbReference>
<keyword evidence="3" id="KW-1003">Cell membrane</keyword>
<dbReference type="InterPro" id="IPR003593">
    <property type="entry name" value="AAA+_ATPase"/>
</dbReference>
<evidence type="ECO:0000256" key="7">
    <source>
        <dbReference type="ARBA" id="ARBA00022989"/>
    </source>
</evidence>
<feature type="transmembrane region" description="Helical" evidence="10">
    <location>
        <begin position="250"/>
        <end position="278"/>
    </location>
</feature>
<feature type="transmembrane region" description="Helical" evidence="10">
    <location>
        <begin position="284"/>
        <end position="301"/>
    </location>
</feature>
<feature type="transmembrane region" description="Helical" evidence="10">
    <location>
        <begin position="30"/>
        <end position="48"/>
    </location>
</feature>
<evidence type="ECO:0000313" key="13">
    <source>
        <dbReference type="EMBL" id="PUA80788.1"/>
    </source>
</evidence>
<dbReference type="Pfam" id="PF00005">
    <property type="entry name" value="ABC_tran"/>
    <property type="match status" value="1"/>
</dbReference>
<dbReference type="Proteomes" id="UP000244867">
    <property type="component" value="Unassembled WGS sequence"/>
</dbReference>
<comment type="caution">
    <text evidence="13">The sequence shown here is derived from an EMBL/GenBank/DDBJ whole genome shotgun (WGS) entry which is preliminary data.</text>
</comment>
<evidence type="ECO:0000259" key="11">
    <source>
        <dbReference type="PROSITE" id="PS50893"/>
    </source>
</evidence>
<dbReference type="SMART" id="SM00382">
    <property type="entry name" value="AAA"/>
    <property type="match status" value="1"/>
</dbReference>
<evidence type="ECO:0000256" key="10">
    <source>
        <dbReference type="SAM" id="Phobius"/>
    </source>
</evidence>
<keyword evidence="6 13" id="KW-0067">ATP-binding</keyword>
<feature type="transmembrane region" description="Helical" evidence="10">
    <location>
        <begin position="68"/>
        <end position="88"/>
    </location>
</feature>
<evidence type="ECO:0000256" key="4">
    <source>
        <dbReference type="ARBA" id="ARBA00022692"/>
    </source>
</evidence>
<dbReference type="PROSITE" id="PS50893">
    <property type="entry name" value="ABC_TRANSPORTER_2"/>
    <property type="match status" value="1"/>
</dbReference>
<dbReference type="SUPFAM" id="SSF52540">
    <property type="entry name" value="P-loop containing nucleoside triphosphate hydrolases"/>
    <property type="match status" value="1"/>
</dbReference>
<dbReference type="PANTHER" id="PTHR24221:SF654">
    <property type="entry name" value="ATP-BINDING CASSETTE SUB-FAMILY B MEMBER 6"/>
    <property type="match status" value="1"/>
</dbReference>
<gene>
    <name evidence="13" type="ORF">C7S10_12195</name>
</gene>
<dbReference type="Gene3D" id="1.20.1560.10">
    <property type="entry name" value="ABC transporter type 1, transmembrane domain"/>
    <property type="match status" value="1"/>
</dbReference>
<keyword evidence="7 10" id="KW-1133">Transmembrane helix</keyword>
<feature type="domain" description="ABC transporter" evidence="11">
    <location>
        <begin position="348"/>
        <end position="582"/>
    </location>
</feature>
<evidence type="ECO:0000256" key="3">
    <source>
        <dbReference type="ARBA" id="ARBA00022475"/>
    </source>
</evidence>
<evidence type="ECO:0000256" key="6">
    <source>
        <dbReference type="ARBA" id="ARBA00022840"/>
    </source>
</evidence>
<organism evidence="13 14">
    <name type="scientific">Nocardioides currus</name>
    <dbReference type="NCBI Taxonomy" id="2133958"/>
    <lineage>
        <taxon>Bacteria</taxon>
        <taxon>Bacillati</taxon>
        <taxon>Actinomycetota</taxon>
        <taxon>Actinomycetes</taxon>
        <taxon>Propionibacteriales</taxon>
        <taxon>Nocardioidaceae</taxon>
        <taxon>Nocardioides</taxon>
    </lineage>
</organism>
<dbReference type="InterPro" id="IPR027417">
    <property type="entry name" value="P-loop_NTPase"/>
</dbReference>
<dbReference type="GO" id="GO:0140359">
    <property type="term" value="F:ABC-type transporter activity"/>
    <property type="evidence" value="ECO:0007669"/>
    <property type="project" value="InterPro"/>
</dbReference>
<dbReference type="EMBL" id="PYXZ01000005">
    <property type="protein sequence ID" value="PUA80788.1"/>
    <property type="molecule type" value="Genomic_DNA"/>
</dbReference>
<dbReference type="InterPro" id="IPR039421">
    <property type="entry name" value="Type_1_exporter"/>
</dbReference>
<evidence type="ECO:0000256" key="5">
    <source>
        <dbReference type="ARBA" id="ARBA00022741"/>
    </source>
</evidence>
<keyword evidence="5" id="KW-0547">Nucleotide-binding</keyword>